<evidence type="ECO:0000259" key="8">
    <source>
        <dbReference type="Pfam" id="PF16078"/>
    </source>
</evidence>
<evidence type="ECO:0000256" key="5">
    <source>
        <dbReference type="ARBA" id="ARBA00037426"/>
    </source>
</evidence>
<dbReference type="AlphaFoldDB" id="A0AA39CAG7"/>
<comment type="caution">
    <text evidence="9">The sequence shown here is derived from an EMBL/GenBank/DDBJ whole genome shotgun (WGS) entry which is preliminary data.</text>
</comment>
<protein>
    <recommendedName>
        <fullName evidence="6">2-oxoglutarate dehydrogenase, mitochondrial</fullName>
    </recommendedName>
    <alternativeName>
        <fullName evidence="7">2-oxoglutarate dehydrogenase complex component E1</fullName>
    </alternativeName>
</protein>
<reference evidence="9" key="1">
    <citation type="journal article" date="2023" name="bioRxiv">
        <title>Scaffold-level genome assemblies of two parasitoid biocontrol wasps reveal the parthenogenesis mechanism and an associated novel virus.</title>
        <authorList>
            <person name="Inwood S."/>
            <person name="Skelly J."/>
            <person name="Guhlin J."/>
            <person name="Harrop T."/>
            <person name="Goldson S."/>
            <person name="Dearden P."/>
        </authorList>
    </citation>
    <scope>NUCLEOTIDE SEQUENCE</scope>
    <source>
        <strain evidence="9">Irish</strain>
        <tissue evidence="9">Whole body</tissue>
    </source>
</reference>
<dbReference type="Gene3D" id="1.10.287.1150">
    <property type="entry name" value="TPP helical domain"/>
    <property type="match status" value="1"/>
</dbReference>
<evidence type="ECO:0000256" key="3">
    <source>
        <dbReference type="ARBA" id="ARBA00023002"/>
    </source>
</evidence>
<dbReference type="EMBL" id="JAQQBS010001423">
    <property type="protein sequence ID" value="KAK0160579.1"/>
    <property type="molecule type" value="Genomic_DNA"/>
</dbReference>
<comment type="similarity">
    <text evidence="2">Belongs to the alpha-ketoglutarate dehydrogenase family.</text>
</comment>
<accession>A0AA39CAG7</accession>
<sequence length="202" mass="22018">MYKARAVLSSFTPFAPRLCGGERFSSWLVRSHPLNRTSQIIVAAGPSRKYAGKAATEPFLNGSTTSYVEEMYNAWLQDPHSVHVSWDAFFRNSTAGAAPGLAYQAPPSLASNYSQVPLGSLLPALGGSSQIGQVPVNEKIIDDHLAVQAIIRSYQARGHLVAELDPLGIMRNDAVHTHYAARKGAPELVLRQYMLDSRSSYC</sequence>
<proteinExistence type="inferred from homology"/>
<evidence type="ECO:0000256" key="1">
    <source>
        <dbReference type="ARBA" id="ARBA00001964"/>
    </source>
</evidence>
<dbReference type="Proteomes" id="UP001168990">
    <property type="component" value="Unassembled WGS sequence"/>
</dbReference>
<dbReference type="PANTHER" id="PTHR23152">
    <property type="entry name" value="2-OXOGLUTARATE DEHYDROGENASE"/>
    <property type="match status" value="1"/>
</dbReference>
<keyword evidence="10" id="KW-1185">Reference proteome</keyword>
<dbReference type="GO" id="GO:0005739">
    <property type="term" value="C:mitochondrion"/>
    <property type="evidence" value="ECO:0007669"/>
    <property type="project" value="TreeGrafter"/>
</dbReference>
<evidence type="ECO:0000313" key="10">
    <source>
        <dbReference type="Proteomes" id="UP001168990"/>
    </source>
</evidence>
<evidence type="ECO:0000256" key="2">
    <source>
        <dbReference type="ARBA" id="ARBA00006936"/>
    </source>
</evidence>
<keyword evidence="4" id="KW-0786">Thiamine pyrophosphate</keyword>
<evidence type="ECO:0000256" key="7">
    <source>
        <dbReference type="ARBA" id="ARBA00042984"/>
    </source>
</evidence>
<dbReference type="InterPro" id="IPR011603">
    <property type="entry name" value="2oxoglutarate_DH_E1"/>
</dbReference>
<name>A0AA39CAG7_9HYME</name>
<evidence type="ECO:0000313" key="9">
    <source>
        <dbReference type="EMBL" id="KAK0160579.1"/>
    </source>
</evidence>
<dbReference type="GO" id="GO:0006099">
    <property type="term" value="P:tricarboxylic acid cycle"/>
    <property type="evidence" value="ECO:0007669"/>
    <property type="project" value="TreeGrafter"/>
</dbReference>
<evidence type="ECO:0000256" key="6">
    <source>
        <dbReference type="ARBA" id="ARBA00040267"/>
    </source>
</evidence>
<keyword evidence="3" id="KW-0560">Oxidoreductase</keyword>
<dbReference type="PANTHER" id="PTHR23152:SF4">
    <property type="entry name" value="2-OXOADIPATE DEHYDROGENASE COMPLEX COMPONENT E1"/>
    <property type="match status" value="1"/>
</dbReference>
<evidence type="ECO:0000256" key="4">
    <source>
        <dbReference type="ARBA" id="ARBA00023052"/>
    </source>
</evidence>
<organism evidence="9 10">
    <name type="scientific">Microctonus aethiopoides</name>
    <dbReference type="NCBI Taxonomy" id="144406"/>
    <lineage>
        <taxon>Eukaryota</taxon>
        <taxon>Metazoa</taxon>
        <taxon>Ecdysozoa</taxon>
        <taxon>Arthropoda</taxon>
        <taxon>Hexapoda</taxon>
        <taxon>Insecta</taxon>
        <taxon>Pterygota</taxon>
        <taxon>Neoptera</taxon>
        <taxon>Endopterygota</taxon>
        <taxon>Hymenoptera</taxon>
        <taxon>Apocrita</taxon>
        <taxon>Ichneumonoidea</taxon>
        <taxon>Braconidae</taxon>
        <taxon>Euphorinae</taxon>
        <taxon>Microctonus</taxon>
    </lineage>
</organism>
<comment type="function">
    <text evidence="5">The 2-oxoglutarate dehydrogenase complex catalyzes the overall conversion of 2-oxoglutarate to succinyl-CoA and CO(2). It contains multiple copies of three enzymatic components: 2-oxoglutarate dehydrogenase (E1), dihydrolipoamide succinyltransferase (E2) and lipoamide dehydrogenase (E3).</text>
</comment>
<dbReference type="Pfam" id="PF16078">
    <property type="entry name" value="2-oxogl_dehyd_N"/>
    <property type="match status" value="1"/>
</dbReference>
<dbReference type="GO" id="GO:0004591">
    <property type="term" value="F:oxoglutarate dehydrogenase (succinyl-transferring) activity"/>
    <property type="evidence" value="ECO:0007669"/>
    <property type="project" value="TreeGrafter"/>
</dbReference>
<comment type="cofactor">
    <cofactor evidence="1">
        <name>thiamine diphosphate</name>
        <dbReference type="ChEBI" id="CHEBI:58937"/>
    </cofactor>
</comment>
<dbReference type="GO" id="GO:0030976">
    <property type="term" value="F:thiamine pyrophosphate binding"/>
    <property type="evidence" value="ECO:0007669"/>
    <property type="project" value="InterPro"/>
</dbReference>
<reference evidence="9" key="2">
    <citation type="submission" date="2023-03" db="EMBL/GenBank/DDBJ databases">
        <authorList>
            <person name="Inwood S.N."/>
            <person name="Skelly J.G."/>
            <person name="Guhlin J."/>
            <person name="Harrop T.W.R."/>
            <person name="Goldson S.G."/>
            <person name="Dearden P.K."/>
        </authorList>
    </citation>
    <scope>NUCLEOTIDE SEQUENCE</scope>
    <source>
        <strain evidence="9">Irish</strain>
        <tissue evidence="9">Whole body</tissue>
    </source>
</reference>
<dbReference type="InterPro" id="IPR032106">
    <property type="entry name" value="2-oxogl_dehyd_N"/>
</dbReference>
<gene>
    <name evidence="9" type="ORF">PV328_007976</name>
</gene>
<dbReference type="GO" id="GO:0045252">
    <property type="term" value="C:oxoglutarate dehydrogenase complex"/>
    <property type="evidence" value="ECO:0007669"/>
    <property type="project" value="TreeGrafter"/>
</dbReference>
<feature type="domain" description="2-oxoglutarate dehydrogenase E1 component N-terminal" evidence="8">
    <location>
        <begin position="58"/>
        <end position="96"/>
    </location>
</feature>